<dbReference type="InterPro" id="IPR003661">
    <property type="entry name" value="HisK_dim/P_dom"/>
</dbReference>
<dbReference type="Gene3D" id="3.30.450.20">
    <property type="entry name" value="PAS domain"/>
    <property type="match status" value="4"/>
</dbReference>
<dbReference type="InterPro" id="IPR052162">
    <property type="entry name" value="Sensor_kinase/Photoreceptor"/>
</dbReference>
<dbReference type="SUPFAM" id="SSF55874">
    <property type="entry name" value="ATPase domain of HSP90 chaperone/DNA topoisomerase II/histidine kinase"/>
    <property type="match status" value="1"/>
</dbReference>
<dbReference type="InterPro" id="IPR005467">
    <property type="entry name" value="His_kinase_dom"/>
</dbReference>
<evidence type="ECO:0000259" key="6">
    <source>
        <dbReference type="PROSITE" id="PS50109"/>
    </source>
</evidence>
<dbReference type="PANTHER" id="PTHR43304:SF1">
    <property type="entry name" value="PAC DOMAIN-CONTAINING PROTEIN"/>
    <property type="match status" value="1"/>
</dbReference>
<accession>A0A7H0VDU9</accession>
<dbReference type="GO" id="GO:0000155">
    <property type="term" value="F:phosphorelay sensor kinase activity"/>
    <property type="evidence" value="ECO:0007669"/>
    <property type="project" value="InterPro"/>
</dbReference>
<keyword evidence="10" id="KW-1185">Reference proteome</keyword>
<dbReference type="Gene3D" id="3.30.450.40">
    <property type="match status" value="1"/>
</dbReference>
<comment type="catalytic activity">
    <reaction evidence="1">
        <text>ATP + protein L-histidine = ADP + protein N-phospho-L-histidine.</text>
        <dbReference type="EC" id="2.7.13.3"/>
    </reaction>
</comment>
<dbReference type="InterPro" id="IPR036890">
    <property type="entry name" value="HATPase_C_sf"/>
</dbReference>
<dbReference type="EMBL" id="CP060139">
    <property type="protein sequence ID" value="QNR23897.1"/>
    <property type="molecule type" value="Genomic_DNA"/>
</dbReference>
<name>A0A7H0VDU9_9FLAO</name>
<dbReference type="SUPFAM" id="SSF47384">
    <property type="entry name" value="Homodimeric domain of signal transducing histidine kinase"/>
    <property type="match status" value="1"/>
</dbReference>
<dbReference type="CDD" id="cd00082">
    <property type="entry name" value="HisKA"/>
    <property type="match status" value="1"/>
</dbReference>
<organism evidence="9 10">
    <name type="scientific">Croceimicrobium hydrocarbonivorans</name>
    <dbReference type="NCBI Taxonomy" id="2761580"/>
    <lineage>
        <taxon>Bacteria</taxon>
        <taxon>Pseudomonadati</taxon>
        <taxon>Bacteroidota</taxon>
        <taxon>Flavobacteriia</taxon>
        <taxon>Flavobacteriales</taxon>
        <taxon>Owenweeksiaceae</taxon>
        <taxon>Croceimicrobium</taxon>
    </lineage>
</organism>
<dbReference type="InterPro" id="IPR013656">
    <property type="entry name" value="PAS_4"/>
</dbReference>
<evidence type="ECO:0000259" key="8">
    <source>
        <dbReference type="PROSITE" id="PS50113"/>
    </source>
</evidence>
<feature type="domain" description="Histidine kinase" evidence="6">
    <location>
        <begin position="704"/>
        <end position="923"/>
    </location>
</feature>
<dbReference type="SMART" id="SM00388">
    <property type="entry name" value="HisKA"/>
    <property type="match status" value="1"/>
</dbReference>
<dbReference type="RefSeq" id="WP_210758433.1">
    <property type="nucleotide sequence ID" value="NZ_CP060139.1"/>
</dbReference>
<dbReference type="SMART" id="SM00091">
    <property type="entry name" value="PAS"/>
    <property type="match status" value="4"/>
</dbReference>
<dbReference type="PRINTS" id="PR00344">
    <property type="entry name" value="BCTRLSENSOR"/>
</dbReference>
<feature type="domain" description="PAC" evidence="8">
    <location>
        <begin position="634"/>
        <end position="686"/>
    </location>
</feature>
<dbReference type="PROSITE" id="PS50112">
    <property type="entry name" value="PAS"/>
    <property type="match status" value="3"/>
</dbReference>
<dbReference type="InterPro" id="IPR003594">
    <property type="entry name" value="HATPase_dom"/>
</dbReference>
<dbReference type="SMART" id="SM00387">
    <property type="entry name" value="HATPase_c"/>
    <property type="match status" value="1"/>
</dbReference>
<dbReference type="EC" id="2.7.13.3" evidence="2"/>
<dbReference type="PROSITE" id="PS50113">
    <property type="entry name" value="PAC"/>
    <property type="match status" value="2"/>
</dbReference>
<dbReference type="InterPro" id="IPR029016">
    <property type="entry name" value="GAF-like_dom_sf"/>
</dbReference>
<dbReference type="CDD" id="cd00130">
    <property type="entry name" value="PAS"/>
    <property type="match status" value="3"/>
</dbReference>
<evidence type="ECO:0000313" key="9">
    <source>
        <dbReference type="EMBL" id="QNR23897.1"/>
    </source>
</evidence>
<feature type="domain" description="PAC" evidence="8">
    <location>
        <begin position="329"/>
        <end position="381"/>
    </location>
</feature>
<feature type="domain" description="PAS" evidence="7">
    <location>
        <begin position="558"/>
        <end position="629"/>
    </location>
</feature>
<evidence type="ECO:0000256" key="2">
    <source>
        <dbReference type="ARBA" id="ARBA00012438"/>
    </source>
</evidence>
<feature type="domain" description="PAS" evidence="7">
    <location>
        <begin position="13"/>
        <end position="68"/>
    </location>
</feature>
<sequence>MHPQEIPQGIDLIYRFDPQGRFTYVNEKARALFDMDIDAILGQPYYSFVREDFQEKVAAFYALQIEKRQASSYFEFPFIADGKEIWIGQTIELVCENNKVVELLGVARPITELRKVKADLKESDEHLLALLKHLDAAILIEDAQGKIRYVNDNFCRYFRLDSSPAELAGQVCAEVGAGISHLFKNPEAFGAGIGRCLEEQVIRRSERIAMADERVLERDYIPMLIDEQNRGNLWVYRDVTMRYLTEQALIESEKKYREVIQNIDLGLMEVDKDETILWANDSFLKTTGHELKNLQGKNAKDTFLTEEDIAFTAKRLKETQHLRERGESSVYELPIRHKDGSQLWMQISGAPIKDISGKVIGSLGIHHNITPLKSLQSQLEYRLTLQAILLDLANDLIFLNPDKENEVIQKALGRLGSFVNADRVYIFDYHLDENYTTNTYEWCAEGISPEIENLQEVPLEAIPEWFETHEQGKPMIYDRVADLPEGHPVREILEPQGIQSIITMPVLGNGRLRGFIGFDAVRTQKSWNADEKELLEFMAQMLAAHNIKNEFENRLGASEYRMRTVLENALDAVITINESGLVEDWNHQAEQMFKYKEAEVIAKSLSGLIIPEKYAAAHERGMEHFLASGEGPVLNRRIELIGHDKEGRHFPLELSIIPFKIEGHYYFSAFLRDITARKQAEEDMNIALEQQKELARMKSRLISMASHEFRTPLTTIKANAEMLELWATKIPEEHREKANRYLERLNRETNRLSNIMTDILMLGRLESGRLNSQLKSLDLVSFIHDMNDRHFSSQEDGRQLKIVLEGAPKLVRIDPEMLEHIIQNLVGNAFKYSKGRGNPSLELNFGTDKVRLSVKDQGIGVPEEDQNKIFNSFYRAENTRGIQGSGMGLSVVKQMSDMQNLNLRFFSKEGEGSEFVIDIPIYA</sequence>
<evidence type="ECO:0000313" key="10">
    <source>
        <dbReference type="Proteomes" id="UP000516305"/>
    </source>
</evidence>
<dbReference type="InterPro" id="IPR003018">
    <property type="entry name" value="GAF"/>
</dbReference>
<dbReference type="InterPro" id="IPR001610">
    <property type="entry name" value="PAC"/>
</dbReference>
<dbReference type="Proteomes" id="UP000516305">
    <property type="component" value="Chromosome"/>
</dbReference>
<dbReference type="Gene3D" id="1.10.287.130">
    <property type="match status" value="1"/>
</dbReference>
<proteinExistence type="predicted"/>
<gene>
    <name evidence="9" type="ORF">H4K34_16195</name>
</gene>
<dbReference type="InterPro" id="IPR000014">
    <property type="entry name" value="PAS"/>
</dbReference>
<dbReference type="Pfam" id="PF02518">
    <property type="entry name" value="HATPase_c"/>
    <property type="match status" value="1"/>
</dbReference>
<reference evidence="9 10" key="1">
    <citation type="submission" date="2020-08" db="EMBL/GenBank/DDBJ databases">
        <title>Croceimicrobium hydrocarbonivorans gen. nov., sp. nov., a novel marine bacterium isolated from a bacterial consortium that degrades polyethylene terephthalate.</title>
        <authorList>
            <person name="Liu R."/>
        </authorList>
    </citation>
    <scope>NUCLEOTIDE SEQUENCE [LARGE SCALE GENOMIC DNA]</scope>
    <source>
        <strain evidence="9 10">A20-9</strain>
    </source>
</reference>
<evidence type="ECO:0000256" key="4">
    <source>
        <dbReference type="ARBA" id="ARBA00022679"/>
    </source>
</evidence>
<dbReference type="Pfam" id="PF08448">
    <property type="entry name" value="PAS_4"/>
    <property type="match status" value="2"/>
</dbReference>
<dbReference type="InterPro" id="IPR035965">
    <property type="entry name" value="PAS-like_dom_sf"/>
</dbReference>
<protein>
    <recommendedName>
        <fullName evidence="2">histidine kinase</fullName>
        <ecNumber evidence="2">2.7.13.3</ecNumber>
    </recommendedName>
</protein>
<evidence type="ECO:0000256" key="3">
    <source>
        <dbReference type="ARBA" id="ARBA00022553"/>
    </source>
</evidence>
<dbReference type="InterPro" id="IPR004358">
    <property type="entry name" value="Sig_transdc_His_kin-like_C"/>
</dbReference>
<dbReference type="SUPFAM" id="SSF55781">
    <property type="entry name" value="GAF domain-like"/>
    <property type="match status" value="1"/>
</dbReference>
<dbReference type="InterPro" id="IPR036097">
    <property type="entry name" value="HisK_dim/P_sf"/>
</dbReference>
<dbReference type="SMART" id="SM00086">
    <property type="entry name" value="PAC"/>
    <property type="match status" value="3"/>
</dbReference>
<dbReference type="AlphaFoldDB" id="A0A7H0VDU9"/>
<dbReference type="Pfam" id="PF13426">
    <property type="entry name" value="PAS_9"/>
    <property type="match status" value="2"/>
</dbReference>
<feature type="domain" description="PAS" evidence="7">
    <location>
        <begin position="252"/>
        <end position="323"/>
    </location>
</feature>
<evidence type="ECO:0000259" key="7">
    <source>
        <dbReference type="PROSITE" id="PS50112"/>
    </source>
</evidence>
<evidence type="ECO:0000256" key="1">
    <source>
        <dbReference type="ARBA" id="ARBA00000085"/>
    </source>
</evidence>
<dbReference type="Pfam" id="PF01590">
    <property type="entry name" value="GAF"/>
    <property type="match status" value="1"/>
</dbReference>
<dbReference type="NCBIfam" id="TIGR00229">
    <property type="entry name" value="sensory_box"/>
    <property type="match status" value="3"/>
</dbReference>
<keyword evidence="5" id="KW-0418">Kinase</keyword>
<evidence type="ECO:0000256" key="5">
    <source>
        <dbReference type="ARBA" id="ARBA00022777"/>
    </source>
</evidence>
<keyword evidence="4" id="KW-0808">Transferase</keyword>
<dbReference type="InterPro" id="IPR000700">
    <property type="entry name" value="PAS-assoc_C"/>
</dbReference>
<dbReference type="SUPFAM" id="SSF55785">
    <property type="entry name" value="PYP-like sensor domain (PAS domain)"/>
    <property type="match status" value="4"/>
</dbReference>
<dbReference type="PROSITE" id="PS50109">
    <property type="entry name" value="HIS_KIN"/>
    <property type="match status" value="1"/>
</dbReference>
<keyword evidence="3" id="KW-0597">Phosphoprotein</keyword>
<dbReference type="PANTHER" id="PTHR43304">
    <property type="entry name" value="PHYTOCHROME-LIKE PROTEIN CPH1"/>
    <property type="match status" value="1"/>
</dbReference>
<dbReference type="Gene3D" id="3.30.565.10">
    <property type="entry name" value="Histidine kinase-like ATPase, C-terminal domain"/>
    <property type="match status" value="1"/>
</dbReference>
<dbReference type="KEGG" id="chyd:H4K34_16195"/>
<dbReference type="Pfam" id="PF00512">
    <property type="entry name" value="HisKA"/>
    <property type="match status" value="1"/>
</dbReference>